<evidence type="ECO:0000313" key="3">
    <source>
        <dbReference type="EMBL" id="WTP54088.1"/>
    </source>
</evidence>
<dbReference type="Proteomes" id="UP001432166">
    <property type="component" value="Chromosome"/>
</dbReference>
<sequence>MDRAWEADPPDVSSARSTGTLQVRPLSDRTGWQAAGEVSLATRTAWERTLDRLALEDVEVCHLELSAVTFVDVAGVSALAVAAQGLPEGRRIMIEQPPAAMGRVLDMFWPGLRGVEVVAR</sequence>
<evidence type="ECO:0000256" key="1">
    <source>
        <dbReference type="SAM" id="MobiDB-lite"/>
    </source>
</evidence>
<dbReference type="EMBL" id="CP108133">
    <property type="protein sequence ID" value="WTP54088.1"/>
    <property type="molecule type" value="Genomic_DNA"/>
</dbReference>
<dbReference type="InterPro" id="IPR036513">
    <property type="entry name" value="STAS_dom_sf"/>
</dbReference>
<proteinExistence type="predicted"/>
<evidence type="ECO:0000313" key="4">
    <source>
        <dbReference type="Proteomes" id="UP001432166"/>
    </source>
</evidence>
<dbReference type="PROSITE" id="PS50801">
    <property type="entry name" value="STAS"/>
    <property type="match status" value="1"/>
</dbReference>
<evidence type="ECO:0000259" key="2">
    <source>
        <dbReference type="PROSITE" id="PS50801"/>
    </source>
</evidence>
<dbReference type="Gene3D" id="3.30.750.24">
    <property type="entry name" value="STAS domain"/>
    <property type="match status" value="1"/>
</dbReference>
<dbReference type="RefSeq" id="WP_248780931.1">
    <property type="nucleotide sequence ID" value="NZ_CP108133.1"/>
</dbReference>
<dbReference type="SUPFAM" id="SSF52091">
    <property type="entry name" value="SpoIIaa-like"/>
    <property type="match status" value="1"/>
</dbReference>
<organism evidence="3 4">
    <name type="scientific">Streptomyces tauricus</name>
    <dbReference type="NCBI Taxonomy" id="68274"/>
    <lineage>
        <taxon>Bacteria</taxon>
        <taxon>Bacillati</taxon>
        <taxon>Actinomycetota</taxon>
        <taxon>Actinomycetes</taxon>
        <taxon>Kitasatosporales</taxon>
        <taxon>Streptomycetaceae</taxon>
        <taxon>Streptomyces</taxon>
        <taxon>Streptomyces aurantiacus group</taxon>
    </lineage>
</organism>
<reference evidence="3" key="1">
    <citation type="submission" date="2022-10" db="EMBL/GenBank/DDBJ databases">
        <title>The complete genomes of actinobacterial strains from the NBC collection.</title>
        <authorList>
            <person name="Joergensen T.S."/>
            <person name="Alvarez Arevalo M."/>
            <person name="Sterndorff E.B."/>
            <person name="Faurdal D."/>
            <person name="Vuksanovic O."/>
            <person name="Mourched A.-S."/>
            <person name="Charusanti P."/>
            <person name="Shaw S."/>
            <person name="Blin K."/>
            <person name="Weber T."/>
        </authorList>
    </citation>
    <scope>NUCLEOTIDE SEQUENCE</scope>
    <source>
        <strain evidence="3">NBC_00189</strain>
    </source>
</reference>
<name>A0ABZ1JWN8_9ACTN</name>
<feature type="region of interest" description="Disordered" evidence="1">
    <location>
        <begin position="1"/>
        <end position="21"/>
    </location>
</feature>
<protein>
    <submittedName>
        <fullName evidence="3">STAS domain-containing protein</fullName>
    </submittedName>
</protein>
<accession>A0ABZ1JWN8</accession>
<gene>
    <name evidence="3" type="ORF">OG288_40675</name>
</gene>
<feature type="domain" description="STAS" evidence="2">
    <location>
        <begin position="36"/>
        <end position="106"/>
    </location>
</feature>
<dbReference type="InterPro" id="IPR002645">
    <property type="entry name" value="STAS_dom"/>
</dbReference>
<keyword evidence="4" id="KW-1185">Reference proteome</keyword>
<dbReference type="Pfam" id="PF13466">
    <property type="entry name" value="STAS_2"/>
    <property type="match status" value="1"/>
</dbReference>
<dbReference type="InterPro" id="IPR058548">
    <property type="entry name" value="MlaB-like_STAS"/>
</dbReference>